<dbReference type="Gene3D" id="2.160.10.10">
    <property type="entry name" value="Hexapeptide repeat proteins"/>
    <property type="match status" value="1"/>
</dbReference>
<dbReference type="Proteomes" id="UP000297872">
    <property type="component" value="Unassembled WGS sequence"/>
</dbReference>
<organism evidence="1 2">
    <name type="scientific">Segatella hominis</name>
    <dbReference type="NCBI Taxonomy" id="2518605"/>
    <lineage>
        <taxon>Bacteria</taxon>
        <taxon>Pseudomonadati</taxon>
        <taxon>Bacteroidota</taxon>
        <taxon>Bacteroidia</taxon>
        <taxon>Bacteroidales</taxon>
        <taxon>Prevotellaceae</taxon>
        <taxon>Segatella</taxon>
    </lineage>
</organism>
<evidence type="ECO:0000313" key="1">
    <source>
        <dbReference type="EMBL" id="TFH79242.1"/>
    </source>
</evidence>
<protein>
    <recommendedName>
        <fullName evidence="3">Acyltransferase</fullName>
    </recommendedName>
</protein>
<evidence type="ECO:0000313" key="2">
    <source>
        <dbReference type="Proteomes" id="UP000297872"/>
    </source>
</evidence>
<evidence type="ECO:0008006" key="3">
    <source>
        <dbReference type="Google" id="ProtNLM"/>
    </source>
</evidence>
<dbReference type="RefSeq" id="WP_134843765.1">
    <property type="nucleotide sequence ID" value="NZ_SGVY01000027.1"/>
</dbReference>
<dbReference type="OrthoDB" id="9812571at2"/>
<proteinExistence type="predicted"/>
<dbReference type="InterPro" id="IPR001451">
    <property type="entry name" value="Hexapep"/>
</dbReference>
<dbReference type="Pfam" id="PF00132">
    <property type="entry name" value="Hexapep"/>
    <property type="match status" value="1"/>
</dbReference>
<dbReference type="AlphaFoldDB" id="A0A4Y8VEG7"/>
<dbReference type="SUPFAM" id="SSF51161">
    <property type="entry name" value="Trimeric LpxA-like enzymes"/>
    <property type="match status" value="1"/>
</dbReference>
<dbReference type="GeneID" id="302995700"/>
<keyword evidence="2" id="KW-1185">Reference proteome</keyword>
<gene>
    <name evidence="1" type="ORF">EXN75_10450</name>
</gene>
<comment type="caution">
    <text evidence="1">The sequence shown here is derived from an EMBL/GenBank/DDBJ whole genome shotgun (WGS) entry which is preliminary data.</text>
</comment>
<dbReference type="EMBL" id="SGVY01000027">
    <property type="protein sequence ID" value="TFH79242.1"/>
    <property type="molecule type" value="Genomic_DNA"/>
</dbReference>
<reference evidence="1 2" key="1">
    <citation type="submission" date="2019-02" db="EMBL/GenBank/DDBJ databases">
        <title>Draft Genome Sequence of the Prevotella sp. BCRC 81118, Isolated from Human Feces.</title>
        <authorList>
            <person name="Huang C.-H."/>
        </authorList>
    </citation>
    <scope>NUCLEOTIDE SEQUENCE [LARGE SCALE GENOMIC DNA]</scope>
    <source>
        <strain evidence="1 2">BCRC 81118</strain>
    </source>
</reference>
<sequence length="119" mass="13808">MLSKIILYLSKIRSYAFCFKHLPYRQAKLCPILLHWRTKVYVSKDAEIVIAHPRKCGIRIGIWGDDDHVWIGAHSTILKGVELANNTIIPYGSVIHKSNQEENVVFLNRVLKTDIHWED</sequence>
<name>A0A4Y8VEG7_9BACT</name>
<accession>A0A4Y8VEG7</accession>
<dbReference type="InterPro" id="IPR011004">
    <property type="entry name" value="Trimer_LpxA-like_sf"/>
</dbReference>